<feature type="region of interest" description="Disordered" evidence="1">
    <location>
        <begin position="116"/>
        <end position="140"/>
    </location>
</feature>
<reference evidence="3 4" key="1">
    <citation type="submission" date="2020-04" db="EMBL/GenBank/DDBJ databases">
        <title>Sequencing and Assembly of C. fimi.</title>
        <authorList>
            <person name="Ramsey A.R."/>
        </authorList>
    </citation>
    <scope>NUCLEOTIDE SEQUENCE [LARGE SCALE GENOMIC DNA]</scope>
    <source>
        <strain evidence="3 4">SB</strain>
    </source>
</reference>
<dbReference type="RefSeq" id="WP_169322938.1">
    <property type="nucleotide sequence ID" value="NZ_JABCJJ010000002.1"/>
</dbReference>
<sequence length="140" mass="15153">MTCDAARGVVVVGTGELGPVVPEVWDYAVGGKNVLKSWFNYRKTEPGGKKTSPLDHVHVDAWDPDWTTELIDLLTVLTRLVGLEPAQADLLERIVAGPVHTLDDLRAAGVRWPTTAADRRPHRGLGTQDPAGNQQAALDL</sequence>
<feature type="domain" description="Type ISP restriction-modification enzyme LLaBIII C-terminal specificity" evidence="2">
    <location>
        <begin position="5"/>
        <end position="73"/>
    </location>
</feature>
<protein>
    <recommendedName>
        <fullName evidence="2">Type ISP restriction-modification enzyme LLaBIII C-terminal specificity domain-containing protein</fullName>
    </recommendedName>
</protein>
<keyword evidence="4" id="KW-1185">Reference proteome</keyword>
<name>A0A7Y0QGL5_CELFI</name>
<accession>A0A7Y0QGL5</accession>
<proteinExistence type="predicted"/>
<organism evidence="3 4">
    <name type="scientific">Cellulomonas fimi</name>
    <dbReference type="NCBI Taxonomy" id="1708"/>
    <lineage>
        <taxon>Bacteria</taxon>
        <taxon>Bacillati</taxon>
        <taxon>Actinomycetota</taxon>
        <taxon>Actinomycetes</taxon>
        <taxon>Micrococcales</taxon>
        <taxon>Cellulomonadaceae</taxon>
        <taxon>Cellulomonas</taxon>
    </lineage>
</organism>
<dbReference type="EMBL" id="JABCJJ010000002">
    <property type="protein sequence ID" value="NMR19004.1"/>
    <property type="molecule type" value="Genomic_DNA"/>
</dbReference>
<evidence type="ECO:0000256" key="1">
    <source>
        <dbReference type="SAM" id="MobiDB-lite"/>
    </source>
</evidence>
<evidence type="ECO:0000313" key="4">
    <source>
        <dbReference type="Proteomes" id="UP000562124"/>
    </source>
</evidence>
<dbReference type="Pfam" id="PF18135">
    <property type="entry name" value="Type_ISP_C"/>
    <property type="match status" value="1"/>
</dbReference>
<evidence type="ECO:0000259" key="2">
    <source>
        <dbReference type="Pfam" id="PF18135"/>
    </source>
</evidence>
<comment type="caution">
    <text evidence="3">The sequence shown here is derived from an EMBL/GenBank/DDBJ whole genome shotgun (WGS) entry which is preliminary data.</text>
</comment>
<gene>
    <name evidence="3" type="ORF">HIR71_01980</name>
</gene>
<dbReference type="InterPro" id="IPR041635">
    <property type="entry name" value="Type_ISP_LLaBIII_C"/>
</dbReference>
<dbReference type="Proteomes" id="UP000562124">
    <property type="component" value="Unassembled WGS sequence"/>
</dbReference>
<evidence type="ECO:0000313" key="3">
    <source>
        <dbReference type="EMBL" id="NMR19004.1"/>
    </source>
</evidence>
<feature type="compositionally biased region" description="Polar residues" evidence="1">
    <location>
        <begin position="130"/>
        <end position="140"/>
    </location>
</feature>
<dbReference type="AlphaFoldDB" id="A0A7Y0QGL5"/>